<gene>
    <name evidence="1" type="ORF">FMM08_20275</name>
</gene>
<comment type="caution">
    <text evidence="1">The sequence shown here is derived from an EMBL/GenBank/DDBJ whole genome shotgun (WGS) entry which is preliminary data.</text>
</comment>
<keyword evidence="2" id="KW-1185">Reference proteome</keyword>
<organism evidence="1 2">
    <name type="scientific">Quadrisphaera setariae</name>
    <dbReference type="NCBI Taxonomy" id="2593304"/>
    <lineage>
        <taxon>Bacteria</taxon>
        <taxon>Bacillati</taxon>
        <taxon>Actinomycetota</taxon>
        <taxon>Actinomycetes</taxon>
        <taxon>Kineosporiales</taxon>
        <taxon>Kineosporiaceae</taxon>
        <taxon>Quadrisphaera</taxon>
    </lineage>
</organism>
<reference evidence="1 2" key="1">
    <citation type="submission" date="2019-07" db="EMBL/GenBank/DDBJ databases">
        <title>Quadrisphaera sp. strain DD2A genome sequencing and assembly.</title>
        <authorList>
            <person name="Kim I."/>
        </authorList>
    </citation>
    <scope>NUCLEOTIDE SEQUENCE [LARGE SCALE GENOMIC DNA]</scope>
    <source>
        <strain evidence="1 2">DD2A</strain>
    </source>
</reference>
<evidence type="ECO:0000313" key="1">
    <source>
        <dbReference type="EMBL" id="TXR52325.1"/>
    </source>
</evidence>
<dbReference type="AlphaFoldDB" id="A0A5C8Z2K4"/>
<sequence length="109" mass="10802">MTAELAVGLVPLAVVLLLAAWLAAAGTAQVRVQLAAGAAARALARGEVPAVVAGRVGEVTAGATMSVQRSGDLLRVDVEAPLDAPLVGRIGRLTGSAVVPVELLDGEDA</sequence>
<dbReference type="EMBL" id="VKAC01000015">
    <property type="protein sequence ID" value="TXR52325.1"/>
    <property type="molecule type" value="Genomic_DNA"/>
</dbReference>
<evidence type="ECO:0000313" key="2">
    <source>
        <dbReference type="Proteomes" id="UP000321234"/>
    </source>
</evidence>
<dbReference type="NCBIfam" id="NF041390">
    <property type="entry name" value="TadE_Rv3655c"/>
    <property type="match status" value="1"/>
</dbReference>
<name>A0A5C8Z2K4_9ACTN</name>
<dbReference type="Proteomes" id="UP000321234">
    <property type="component" value="Unassembled WGS sequence"/>
</dbReference>
<accession>A0A5C8Z2K4</accession>
<protein>
    <recommendedName>
        <fullName evidence="3">TadE-like protein</fullName>
    </recommendedName>
</protein>
<evidence type="ECO:0008006" key="3">
    <source>
        <dbReference type="Google" id="ProtNLM"/>
    </source>
</evidence>
<proteinExistence type="predicted"/>
<dbReference type="RefSeq" id="WP_147928162.1">
    <property type="nucleotide sequence ID" value="NZ_VKAC01000015.1"/>
</dbReference>
<dbReference type="InterPro" id="IPR049790">
    <property type="entry name" value="Rv3655c/TadE"/>
</dbReference>